<dbReference type="InterPro" id="IPR012338">
    <property type="entry name" value="Beta-lactam/transpept-like"/>
</dbReference>
<gene>
    <name evidence="6" type="ORF">AB447_214645</name>
    <name evidence="7" type="ORF">P8828_14215</name>
</gene>
<dbReference type="EC" id="3.-.-.-" evidence="7"/>
<evidence type="ECO:0000259" key="5">
    <source>
        <dbReference type="Pfam" id="PF00144"/>
    </source>
</evidence>
<dbReference type="GO" id="GO:0016020">
    <property type="term" value="C:membrane"/>
    <property type="evidence" value="ECO:0007669"/>
    <property type="project" value="UniProtKB-SubCell"/>
</dbReference>
<name>A0A0J6HAF8_9BACI</name>
<dbReference type="OrthoDB" id="9803467at2"/>
<dbReference type="PANTHER" id="PTHR46825">
    <property type="entry name" value="D-ALANYL-D-ALANINE-CARBOXYPEPTIDASE/ENDOPEPTIDASE AMPH"/>
    <property type="match status" value="1"/>
</dbReference>
<proteinExistence type="predicted"/>
<dbReference type="Proteomes" id="UP000036168">
    <property type="component" value="Unassembled WGS sequence"/>
</dbReference>
<keyword evidence="7" id="KW-0378">Hydrolase</keyword>
<keyword evidence="4" id="KW-1133">Transmembrane helix</keyword>
<dbReference type="InterPro" id="IPR001466">
    <property type="entry name" value="Beta-lactam-related"/>
</dbReference>
<reference evidence="7 9" key="3">
    <citation type="submission" date="2023-03" db="EMBL/GenBank/DDBJ databases">
        <title>Agriculturally important microbes genome sequencing.</title>
        <authorList>
            <person name="Dunlap C."/>
        </authorList>
    </citation>
    <scope>NUCLEOTIDE SEQUENCE [LARGE SCALE GENOMIC DNA]</scope>
    <source>
        <strain evidence="7 9">CBP-3203</strain>
    </source>
</reference>
<evidence type="ECO:0000256" key="4">
    <source>
        <dbReference type="SAM" id="Phobius"/>
    </source>
</evidence>
<evidence type="ECO:0000256" key="1">
    <source>
        <dbReference type="ARBA" id="ARBA00004370"/>
    </source>
</evidence>
<dbReference type="InterPro" id="IPR050491">
    <property type="entry name" value="AmpC-like"/>
</dbReference>
<dbReference type="PATRIC" id="fig|1664069.3.peg.4978"/>
<feature type="domain" description="Beta-lactamase-related" evidence="5">
    <location>
        <begin position="92"/>
        <end position="385"/>
    </location>
</feature>
<dbReference type="Proteomes" id="UP001341297">
    <property type="component" value="Unassembled WGS sequence"/>
</dbReference>
<reference evidence="6" key="2">
    <citation type="submission" date="2015-10" db="EMBL/GenBank/DDBJ databases">
        <authorList>
            <person name="Gilbert D.G."/>
        </authorList>
    </citation>
    <scope>NUCLEOTIDE SEQUENCE</scope>
    <source>
        <strain evidence="6">GO-13</strain>
    </source>
</reference>
<dbReference type="Pfam" id="PF00144">
    <property type="entry name" value="Beta-lactamase"/>
    <property type="match status" value="1"/>
</dbReference>
<feature type="transmembrane region" description="Helical" evidence="4">
    <location>
        <begin position="21"/>
        <end position="37"/>
    </location>
</feature>
<dbReference type="EMBL" id="JARRTL010000013">
    <property type="protein sequence ID" value="MEC0485967.1"/>
    <property type="molecule type" value="Genomic_DNA"/>
</dbReference>
<accession>A0A0J6ED56</accession>
<evidence type="ECO:0000313" key="6">
    <source>
        <dbReference type="EMBL" id="KRT94558.1"/>
    </source>
</evidence>
<reference evidence="6 8" key="1">
    <citation type="journal article" date="2015" name="Int. J. Syst. Evol. Microbiol.">
        <title>Bacillus glycinifermentans sp. nov., isolated from fermented soybean paste.</title>
        <authorList>
            <person name="Kim S.J."/>
            <person name="Dunlap C.A."/>
            <person name="Kwon S.W."/>
            <person name="Rooney A.P."/>
        </authorList>
    </citation>
    <scope>NUCLEOTIDE SEQUENCE [LARGE SCALE GENOMIC DNA]</scope>
    <source>
        <strain evidence="6 8">GO-13</strain>
    </source>
</reference>
<evidence type="ECO:0000313" key="7">
    <source>
        <dbReference type="EMBL" id="MEC0485967.1"/>
    </source>
</evidence>
<protein>
    <submittedName>
        <fullName evidence="6">Penicillin-binding protein</fullName>
    </submittedName>
    <submittedName>
        <fullName evidence="7">Serine hydrolase</fullName>
        <ecNumber evidence="7">3.-.-.-</ecNumber>
    </submittedName>
</protein>
<dbReference type="GO" id="GO:0016787">
    <property type="term" value="F:hydrolase activity"/>
    <property type="evidence" value="ECO:0007669"/>
    <property type="project" value="UniProtKB-KW"/>
</dbReference>
<evidence type="ECO:0000313" key="8">
    <source>
        <dbReference type="Proteomes" id="UP000036168"/>
    </source>
</evidence>
<dbReference type="EMBL" id="LECW02000007">
    <property type="protein sequence ID" value="KRT94558.1"/>
    <property type="molecule type" value="Genomic_DNA"/>
</dbReference>
<accession>A0A0J6HAF8</accession>
<feature type="compositionally biased region" description="Basic residues" evidence="3">
    <location>
        <begin position="59"/>
        <end position="70"/>
    </location>
</feature>
<comment type="caution">
    <text evidence="6">The sequence shown here is derived from an EMBL/GenBank/DDBJ whole genome shotgun (WGS) entry which is preliminary data.</text>
</comment>
<evidence type="ECO:0000256" key="2">
    <source>
        <dbReference type="ARBA" id="ARBA00023136"/>
    </source>
</evidence>
<evidence type="ECO:0000256" key="3">
    <source>
        <dbReference type="SAM" id="MobiDB-lite"/>
    </source>
</evidence>
<sequence>MSRIYKRTRVYKRKKRRNKRLLLSAFILVCAIIYIAFPKMPSDHYEKQSQATEKQIKPEKKKKPKVKKEKKQSEIVTKNDNKQLDDYLKNIGFSGTALIVNEGKIVTSKGYSYANRKKKVPNTPETVYYVGSSQKAIIAASILQLEERGLLSVSDPVSTYIPDFPNGTNITLYNLLTHTSGIKGHNEGSGYITPDNLLKDIEAQGIKNAPGKWDYKDSNYSVLAYIVTKLSGESLSTYVTNHIFKPAGMKHAGFYKTFAKQSQPSTGYKLNAFKKLYTPDMPDLSQLYGAGDIYMTAYDMYLFDKALLERKIISDQSFTKMFTPNQATYGMGFYISPGSYSNHGVMPGYNILNSFSKTGSKYVILFSNIQNNIKSFGVVNNRIFSILNASE</sequence>
<keyword evidence="9" id="KW-1185">Reference proteome</keyword>
<feature type="region of interest" description="Disordered" evidence="3">
    <location>
        <begin position="46"/>
        <end position="74"/>
    </location>
</feature>
<comment type="subcellular location">
    <subcellularLocation>
        <location evidence="1">Membrane</location>
    </subcellularLocation>
</comment>
<dbReference type="Gene3D" id="3.40.710.10">
    <property type="entry name" value="DD-peptidase/beta-lactamase superfamily"/>
    <property type="match status" value="1"/>
</dbReference>
<dbReference type="SUPFAM" id="SSF56601">
    <property type="entry name" value="beta-lactamase/transpeptidase-like"/>
    <property type="match status" value="1"/>
</dbReference>
<dbReference type="PANTHER" id="PTHR46825:SF11">
    <property type="entry name" value="PENICILLIN-BINDING PROTEIN 4"/>
    <property type="match status" value="1"/>
</dbReference>
<keyword evidence="4" id="KW-0812">Transmembrane</keyword>
<organism evidence="6 8">
    <name type="scientific">Bacillus glycinifermentans</name>
    <dbReference type="NCBI Taxonomy" id="1664069"/>
    <lineage>
        <taxon>Bacteria</taxon>
        <taxon>Bacillati</taxon>
        <taxon>Bacillota</taxon>
        <taxon>Bacilli</taxon>
        <taxon>Bacillales</taxon>
        <taxon>Bacillaceae</taxon>
        <taxon>Bacillus</taxon>
    </lineage>
</organism>
<dbReference type="AlphaFoldDB" id="A0A0J6HAF8"/>
<keyword evidence="2 4" id="KW-0472">Membrane</keyword>
<dbReference type="STRING" id="1664069.BGLY_0167"/>
<evidence type="ECO:0000313" key="9">
    <source>
        <dbReference type="Proteomes" id="UP001341297"/>
    </source>
</evidence>
<dbReference type="RefSeq" id="WP_048355518.1">
    <property type="nucleotide sequence ID" value="NZ_CP023481.1"/>
</dbReference>